<dbReference type="InterPro" id="IPR025194">
    <property type="entry name" value="RodZ-like_C"/>
</dbReference>
<dbReference type="EMBL" id="JADEXG010000035">
    <property type="protein sequence ID" value="MBE9078556.1"/>
    <property type="molecule type" value="Genomic_DNA"/>
</dbReference>
<comment type="caution">
    <text evidence="4">The sequence shown here is derived from an EMBL/GenBank/DDBJ whole genome shotgun (WGS) entry which is preliminary data.</text>
</comment>
<feature type="domain" description="Cytoskeleton protein RodZ-like C-terminal" evidence="3">
    <location>
        <begin position="181"/>
        <end position="248"/>
    </location>
</feature>
<gene>
    <name evidence="4" type="ORF">IQ241_14845</name>
</gene>
<evidence type="ECO:0000256" key="1">
    <source>
        <dbReference type="SAM" id="MobiDB-lite"/>
    </source>
</evidence>
<dbReference type="InterPro" id="IPR050400">
    <property type="entry name" value="Bact_Cytoskel_RodZ"/>
</dbReference>
<evidence type="ECO:0000259" key="3">
    <source>
        <dbReference type="Pfam" id="PF13464"/>
    </source>
</evidence>
<dbReference type="GO" id="GO:0003677">
    <property type="term" value="F:DNA binding"/>
    <property type="evidence" value="ECO:0007669"/>
    <property type="project" value="InterPro"/>
</dbReference>
<dbReference type="AlphaFoldDB" id="A0A8J7AQH1"/>
<reference evidence="4" key="1">
    <citation type="submission" date="2020-10" db="EMBL/GenBank/DDBJ databases">
        <authorList>
            <person name="Castelo-Branco R."/>
            <person name="Eusebio N."/>
            <person name="Adriana R."/>
            <person name="Vieira A."/>
            <person name="Brugerolle De Fraissinette N."/>
            <person name="Rezende De Castro R."/>
            <person name="Schneider M.P."/>
            <person name="Vasconcelos V."/>
            <person name="Leao P.N."/>
        </authorList>
    </citation>
    <scope>NUCLEOTIDE SEQUENCE</scope>
    <source>
        <strain evidence="4">LEGE 07310</strain>
    </source>
</reference>
<protein>
    <submittedName>
        <fullName evidence="4">Helix-turn-helix domain-containing protein</fullName>
    </submittedName>
</protein>
<evidence type="ECO:0000313" key="5">
    <source>
        <dbReference type="Proteomes" id="UP000636505"/>
    </source>
</evidence>
<dbReference type="Gene3D" id="1.10.260.40">
    <property type="entry name" value="lambda repressor-like DNA-binding domains"/>
    <property type="match status" value="1"/>
</dbReference>
<feature type="transmembrane region" description="Helical" evidence="2">
    <location>
        <begin position="110"/>
        <end position="131"/>
    </location>
</feature>
<dbReference type="Pfam" id="PF13464">
    <property type="entry name" value="RodZ_C"/>
    <property type="match status" value="1"/>
</dbReference>
<accession>A0A8J7AQH1</accession>
<dbReference type="Proteomes" id="UP000636505">
    <property type="component" value="Unassembled WGS sequence"/>
</dbReference>
<feature type="region of interest" description="Disordered" evidence="1">
    <location>
        <begin position="154"/>
        <end position="176"/>
    </location>
</feature>
<keyword evidence="5" id="KW-1185">Reference proteome</keyword>
<proteinExistence type="predicted"/>
<organism evidence="4 5">
    <name type="scientific">Vasconcelosia minhoensis LEGE 07310</name>
    <dbReference type="NCBI Taxonomy" id="915328"/>
    <lineage>
        <taxon>Bacteria</taxon>
        <taxon>Bacillati</taxon>
        <taxon>Cyanobacteriota</taxon>
        <taxon>Cyanophyceae</taxon>
        <taxon>Nodosilineales</taxon>
        <taxon>Cymatolegaceae</taxon>
        <taxon>Vasconcelosia</taxon>
        <taxon>Vasconcelosia minhoensis</taxon>
    </lineage>
</organism>
<dbReference type="RefSeq" id="WP_193908521.1">
    <property type="nucleotide sequence ID" value="NZ_JADEXG010000035.1"/>
</dbReference>
<sequence>MKHPPRPTEQLQPEQLLALGRTLQQTRQAQAKSLDTISELTLIRKSLLVAMEAGDRAQLPEPIYVRALLRRYGEALGLDGETLAGQYFPQPKRLPVKRSWTLPAAQLRPVHLYGAYVLLILAAVSGLSYFLRSAAPETAALPILDPEAVEQLMPKTQTSPPSQPPAQPLKAEDPPSPIRVELKLTDQSWVRIVSDGDIEFQGILQPGESRSWAANQSLTVRAGNAGGVMLSDGTAQPQPMGEPGTVAERTFGQVNEVSMTP</sequence>
<keyword evidence="2" id="KW-0472">Membrane</keyword>
<keyword evidence="2" id="KW-0812">Transmembrane</keyword>
<evidence type="ECO:0000256" key="2">
    <source>
        <dbReference type="SAM" id="Phobius"/>
    </source>
</evidence>
<dbReference type="Pfam" id="PF13413">
    <property type="entry name" value="HTH_25"/>
    <property type="match status" value="1"/>
</dbReference>
<keyword evidence="2" id="KW-1133">Transmembrane helix</keyword>
<evidence type="ECO:0000313" key="4">
    <source>
        <dbReference type="EMBL" id="MBE9078556.1"/>
    </source>
</evidence>
<dbReference type="PANTHER" id="PTHR34475">
    <property type="match status" value="1"/>
</dbReference>
<name>A0A8J7AQH1_9CYAN</name>
<dbReference type="PANTHER" id="PTHR34475:SF1">
    <property type="entry name" value="CYTOSKELETON PROTEIN RODZ"/>
    <property type="match status" value="1"/>
</dbReference>
<dbReference type="InterPro" id="IPR010982">
    <property type="entry name" value="Lambda_DNA-bd_dom_sf"/>
</dbReference>